<dbReference type="AlphaFoldDB" id="A0AA86AK31"/>
<dbReference type="Pfam" id="PF00581">
    <property type="entry name" value="Rhodanese"/>
    <property type="match status" value="1"/>
</dbReference>
<dbReference type="RefSeq" id="WP_025343267.1">
    <property type="nucleotide sequence ID" value="NZ_CP007201.1"/>
</dbReference>
<dbReference type="SMART" id="SM00450">
    <property type="entry name" value="RHOD"/>
    <property type="match status" value="1"/>
</dbReference>
<sequence>MKIFLIFICIALFCFSGMLLLQANNNEPKKTPTIKSKPLRNAFLSQNIPIIDIRTEPEWHETGVIPQSYLITFYKEDQSYNEKEFLEALNAIVKKDDTFVILCRSGNRSMKVTHFLVAQGYTHVINLSGGIQEALKNGVNTIPYEH</sequence>
<protein>
    <submittedName>
        <fullName evidence="2">Rhodanese-like domain-containing protein</fullName>
    </submittedName>
</protein>
<evidence type="ECO:0000313" key="3">
    <source>
        <dbReference type="Proteomes" id="UP000019322"/>
    </source>
</evidence>
<gene>
    <name evidence="2" type="ORF">SMUL_0055</name>
</gene>
<dbReference type="Gene3D" id="3.40.250.10">
    <property type="entry name" value="Rhodanese-like domain"/>
    <property type="match status" value="1"/>
</dbReference>
<evidence type="ECO:0000259" key="1">
    <source>
        <dbReference type="PROSITE" id="PS50206"/>
    </source>
</evidence>
<dbReference type="EMBL" id="CP007201">
    <property type="protein sequence ID" value="AHJ11342.1"/>
    <property type="molecule type" value="Genomic_DNA"/>
</dbReference>
<accession>A0AA86AK31</accession>
<dbReference type="Proteomes" id="UP000019322">
    <property type="component" value="Chromosome"/>
</dbReference>
<name>A0AA86AK31_SULMK</name>
<dbReference type="PROSITE" id="PS50206">
    <property type="entry name" value="RHODANESE_3"/>
    <property type="match status" value="1"/>
</dbReference>
<dbReference type="InterPro" id="IPR001763">
    <property type="entry name" value="Rhodanese-like_dom"/>
</dbReference>
<dbReference type="SUPFAM" id="SSF52821">
    <property type="entry name" value="Rhodanese/Cell cycle control phosphatase"/>
    <property type="match status" value="1"/>
</dbReference>
<reference evidence="2 3" key="1">
    <citation type="journal article" date="2014" name="Environ. Microbiol.">
        <title>Insights into organohalide respiration and the versatile catabolism of Sulfurospirillum multivorans gained from comparative genomics and physiological studies.</title>
        <authorList>
            <person name="Goris T."/>
            <person name="Schubert T."/>
            <person name="Gadkari J."/>
            <person name="Wubet T."/>
            <person name="Tarkka M."/>
            <person name="Buscot F."/>
            <person name="Adrian L."/>
            <person name="Diekert G."/>
        </authorList>
    </citation>
    <scope>NUCLEOTIDE SEQUENCE [LARGE SCALE GENOMIC DNA]</scope>
    <source>
        <strain evidence="3">DM 12446 / JCM 15788 / NBRC 109480</strain>
    </source>
</reference>
<dbReference type="PANTHER" id="PTHR45431">
    <property type="entry name" value="RHODANESE-LIKE DOMAIN-CONTAINING PROTEIN 15, CHLOROPLASTIC"/>
    <property type="match status" value="1"/>
</dbReference>
<organism evidence="2 3">
    <name type="scientific">Sulfurospirillum multivorans (strain DM 12446 / JCM 15788 / NBRC 109480)</name>
    <dbReference type="NCBI Taxonomy" id="1150621"/>
    <lineage>
        <taxon>Bacteria</taxon>
        <taxon>Pseudomonadati</taxon>
        <taxon>Campylobacterota</taxon>
        <taxon>Epsilonproteobacteria</taxon>
        <taxon>Campylobacterales</taxon>
        <taxon>Sulfurospirillaceae</taxon>
        <taxon>Sulfurospirillum</taxon>
    </lineage>
</organism>
<dbReference type="InterPro" id="IPR036873">
    <property type="entry name" value="Rhodanese-like_dom_sf"/>
</dbReference>
<dbReference type="PANTHER" id="PTHR45431:SF3">
    <property type="entry name" value="RHODANESE-LIKE DOMAIN-CONTAINING PROTEIN 15, CHLOROPLASTIC"/>
    <property type="match status" value="1"/>
</dbReference>
<evidence type="ECO:0000313" key="2">
    <source>
        <dbReference type="EMBL" id="AHJ11342.1"/>
    </source>
</evidence>
<dbReference type="CDD" id="cd00158">
    <property type="entry name" value="RHOD"/>
    <property type="match status" value="1"/>
</dbReference>
<dbReference type="InterPro" id="IPR052367">
    <property type="entry name" value="Thiosulfate_ST/Rhodanese-like"/>
</dbReference>
<feature type="domain" description="Rhodanese" evidence="1">
    <location>
        <begin position="44"/>
        <end position="143"/>
    </location>
</feature>
<proteinExistence type="predicted"/>
<dbReference type="KEGG" id="smul:SMUL_0055"/>